<feature type="domain" description="ANTAR" evidence="5">
    <location>
        <begin position="125"/>
        <end position="186"/>
    </location>
</feature>
<evidence type="ECO:0000256" key="1">
    <source>
        <dbReference type="ARBA" id="ARBA00022679"/>
    </source>
</evidence>
<dbReference type="Gene3D" id="1.10.10.10">
    <property type="entry name" value="Winged helix-like DNA-binding domain superfamily/Winged helix DNA-binding domain"/>
    <property type="match status" value="1"/>
</dbReference>
<dbReference type="InterPro" id="IPR029016">
    <property type="entry name" value="GAF-like_dom_sf"/>
</dbReference>
<keyword evidence="2" id="KW-0418">Kinase</keyword>
<accession>A0ABX0TFU1</accession>
<keyword evidence="4" id="KW-0804">Transcription</keyword>
<keyword evidence="7" id="KW-1185">Reference proteome</keyword>
<evidence type="ECO:0000313" key="6">
    <source>
        <dbReference type="EMBL" id="NIJ01354.1"/>
    </source>
</evidence>
<proteinExistence type="predicted"/>
<dbReference type="PIRSF" id="PIRSF036625">
    <property type="entry name" value="GAF_ANTAR"/>
    <property type="match status" value="1"/>
</dbReference>
<protein>
    <submittedName>
        <fullName evidence="6">4-hydroxy-3-methylbut-2-enyl diphosphate reductase IspH</fullName>
    </submittedName>
</protein>
<dbReference type="Pfam" id="PF01590">
    <property type="entry name" value="GAF"/>
    <property type="match status" value="1"/>
</dbReference>
<dbReference type="InterPro" id="IPR036388">
    <property type="entry name" value="WH-like_DNA-bd_sf"/>
</dbReference>
<dbReference type="Gene3D" id="3.30.450.40">
    <property type="match status" value="1"/>
</dbReference>
<gene>
    <name evidence="6" type="ORF">FHR86_001675</name>
</gene>
<evidence type="ECO:0000259" key="5">
    <source>
        <dbReference type="PROSITE" id="PS50921"/>
    </source>
</evidence>
<dbReference type="EMBL" id="JAAOZD010000003">
    <property type="protein sequence ID" value="NIJ01354.1"/>
    <property type="molecule type" value="Genomic_DNA"/>
</dbReference>
<comment type="caution">
    <text evidence="6">The sequence shown here is derived from an EMBL/GenBank/DDBJ whole genome shotgun (WGS) entry which is preliminary data.</text>
</comment>
<sequence>MPSNEQNDDFERLHQLISSAEDLKAFLDGMTGFAATTLSRVTGTRIECAVTLRRRKRAMTIAGSSDTAILLDGVEQSIGEGPARTALETGTPTLLEDAATDQQWPKYVKNLSFMGVTSALGVPMALGNDAAAALNFFAMERRTVIDQVCGMIMAQNNCSQDEAFAVLQKASQHRNIKLHSLAEEIVQQRRDAFKDNAREILD</sequence>
<reference evidence="6 7" key="1">
    <citation type="submission" date="2020-03" db="EMBL/GenBank/DDBJ databases">
        <title>Genomic Encyclopedia of Type Strains, Phase III (KMG-III): the genomes of soil and plant-associated and newly described type strains.</title>
        <authorList>
            <person name="Whitman W."/>
        </authorList>
    </citation>
    <scope>NUCLEOTIDE SEQUENCE [LARGE SCALE GENOMIC DNA]</scope>
    <source>
        <strain evidence="6 7">CECT 4207</strain>
    </source>
</reference>
<dbReference type="RefSeq" id="WP_338112548.1">
    <property type="nucleotide sequence ID" value="NZ_JAAOZD010000003.1"/>
</dbReference>
<dbReference type="SUPFAM" id="SSF52172">
    <property type="entry name" value="CheY-like"/>
    <property type="match status" value="1"/>
</dbReference>
<evidence type="ECO:0000256" key="2">
    <source>
        <dbReference type="ARBA" id="ARBA00022777"/>
    </source>
</evidence>
<keyword evidence="3" id="KW-0805">Transcription regulation</keyword>
<organism evidence="6 7">
    <name type="scientific">Paenarthrobacter ilicis</name>
    <dbReference type="NCBI Taxonomy" id="43665"/>
    <lineage>
        <taxon>Bacteria</taxon>
        <taxon>Bacillati</taxon>
        <taxon>Actinomycetota</taxon>
        <taxon>Actinomycetes</taxon>
        <taxon>Micrococcales</taxon>
        <taxon>Micrococcaceae</taxon>
        <taxon>Paenarthrobacter</taxon>
    </lineage>
</organism>
<dbReference type="Proteomes" id="UP000802392">
    <property type="component" value="Unassembled WGS sequence"/>
</dbReference>
<dbReference type="InterPro" id="IPR012074">
    <property type="entry name" value="GAF_ANTAR"/>
</dbReference>
<dbReference type="InterPro" id="IPR003018">
    <property type="entry name" value="GAF"/>
</dbReference>
<dbReference type="PROSITE" id="PS50921">
    <property type="entry name" value="ANTAR"/>
    <property type="match status" value="1"/>
</dbReference>
<dbReference type="InterPro" id="IPR011006">
    <property type="entry name" value="CheY-like_superfamily"/>
</dbReference>
<dbReference type="Pfam" id="PF03861">
    <property type="entry name" value="ANTAR"/>
    <property type="match status" value="1"/>
</dbReference>
<evidence type="ECO:0000256" key="4">
    <source>
        <dbReference type="ARBA" id="ARBA00023163"/>
    </source>
</evidence>
<name>A0ABX0TFU1_9MICC</name>
<evidence type="ECO:0000256" key="3">
    <source>
        <dbReference type="ARBA" id="ARBA00023015"/>
    </source>
</evidence>
<dbReference type="SUPFAM" id="SSF55781">
    <property type="entry name" value="GAF domain-like"/>
    <property type="match status" value="1"/>
</dbReference>
<dbReference type="SMART" id="SM01012">
    <property type="entry name" value="ANTAR"/>
    <property type="match status" value="1"/>
</dbReference>
<keyword evidence="1" id="KW-0808">Transferase</keyword>
<evidence type="ECO:0000313" key="7">
    <source>
        <dbReference type="Proteomes" id="UP000802392"/>
    </source>
</evidence>
<dbReference type="InterPro" id="IPR005561">
    <property type="entry name" value="ANTAR"/>
</dbReference>